<sequence>MDKKLSYYVDMRSGDILEEPSFEESAGLHILATPEERTELQKCFDDNYDDDVATFFRSHIPFKQYHDDPQDASYDRSMQKIYAMIYKLGDAETKAHIQKIGVLDEHKPHVRDDIENLK</sequence>
<evidence type="ECO:0000313" key="2">
    <source>
        <dbReference type="Proteomes" id="UP000265801"/>
    </source>
</evidence>
<dbReference type="AlphaFoldDB" id="A0A3A1QMR6"/>
<reference evidence="1 2" key="1">
    <citation type="submission" date="2018-09" db="EMBL/GenBank/DDBJ databases">
        <title>Bacillus saliacetes sp. nov., isolated from Thai shrimp paste (Ka-pi).</title>
        <authorList>
            <person name="Daroonpunt R."/>
            <person name="Tanasupawat S."/>
            <person name="Yiamsombut S."/>
        </authorList>
    </citation>
    <scope>NUCLEOTIDE SEQUENCE [LARGE SCALE GENOMIC DNA]</scope>
    <source>
        <strain evidence="1 2">SKP7-4</strain>
    </source>
</reference>
<proteinExistence type="predicted"/>
<dbReference type="OrthoDB" id="2706506at2"/>
<keyword evidence="1" id="KW-0378">Hydrolase</keyword>
<dbReference type="RefSeq" id="WP_119549467.1">
    <property type="nucleotide sequence ID" value="NZ_QXIR01000046.1"/>
</dbReference>
<accession>A0A3A1QMR6</accession>
<name>A0A3A1QMR6_9BACI</name>
<evidence type="ECO:0000313" key="1">
    <source>
        <dbReference type="EMBL" id="RIW28240.1"/>
    </source>
</evidence>
<organism evidence="1 2">
    <name type="scientific">Bacillus salacetis</name>
    <dbReference type="NCBI Taxonomy" id="2315464"/>
    <lineage>
        <taxon>Bacteria</taxon>
        <taxon>Bacillati</taxon>
        <taxon>Bacillota</taxon>
        <taxon>Bacilli</taxon>
        <taxon>Bacillales</taxon>
        <taxon>Bacillaceae</taxon>
        <taxon>Bacillus</taxon>
    </lineage>
</organism>
<comment type="caution">
    <text evidence="1">The sequence shown here is derived from an EMBL/GenBank/DDBJ whole genome shotgun (WGS) entry which is preliminary data.</text>
</comment>
<dbReference type="GO" id="GO:0016787">
    <property type="term" value="F:hydrolase activity"/>
    <property type="evidence" value="ECO:0007669"/>
    <property type="project" value="UniProtKB-KW"/>
</dbReference>
<dbReference type="EMBL" id="QXIR01000046">
    <property type="protein sequence ID" value="RIW28240.1"/>
    <property type="molecule type" value="Genomic_DNA"/>
</dbReference>
<gene>
    <name evidence="1" type="ORF">D3H55_22000</name>
</gene>
<keyword evidence="2" id="KW-1185">Reference proteome</keyword>
<dbReference type="Proteomes" id="UP000265801">
    <property type="component" value="Unassembled WGS sequence"/>
</dbReference>
<protein>
    <submittedName>
        <fullName evidence="1">Hydrolase</fullName>
    </submittedName>
</protein>